<proteinExistence type="inferred from homology"/>
<dbReference type="GO" id="GO:0031956">
    <property type="term" value="F:medium-chain fatty acid-CoA ligase activity"/>
    <property type="evidence" value="ECO:0007669"/>
    <property type="project" value="TreeGrafter"/>
</dbReference>
<dbReference type="SUPFAM" id="SSF56801">
    <property type="entry name" value="Acetyl-CoA synthetase-like"/>
    <property type="match status" value="1"/>
</dbReference>
<dbReference type="GO" id="GO:0006631">
    <property type="term" value="P:fatty acid metabolic process"/>
    <property type="evidence" value="ECO:0007669"/>
    <property type="project" value="TreeGrafter"/>
</dbReference>
<dbReference type="AlphaFoldDB" id="A0A251WV64"/>
<dbReference type="Gene3D" id="3.40.50.12780">
    <property type="entry name" value="N-terminal domain of ligase-like"/>
    <property type="match status" value="1"/>
</dbReference>
<keyword evidence="2" id="KW-0436">Ligase</keyword>
<dbReference type="RefSeq" id="WP_086452325.1">
    <property type="nucleotide sequence ID" value="NZ_MSPP01000006.1"/>
</dbReference>
<feature type="domain" description="AMP-dependent synthetase/ligase" evidence="3">
    <location>
        <begin position="84"/>
        <end position="268"/>
    </location>
</feature>
<dbReference type="PANTHER" id="PTHR43201">
    <property type="entry name" value="ACYL-COA SYNTHETASE"/>
    <property type="match status" value="1"/>
</dbReference>
<evidence type="ECO:0000313" key="4">
    <source>
        <dbReference type="EMBL" id="OUD08292.1"/>
    </source>
</evidence>
<evidence type="ECO:0000313" key="5">
    <source>
        <dbReference type="Proteomes" id="UP000194664"/>
    </source>
</evidence>
<protein>
    <recommendedName>
        <fullName evidence="3">AMP-dependent synthetase/ligase domain-containing protein</fullName>
    </recommendedName>
</protein>
<comment type="similarity">
    <text evidence="1">Belongs to the ATP-dependent AMP-binding enzyme family.</text>
</comment>
<dbReference type="InterPro" id="IPR000873">
    <property type="entry name" value="AMP-dep_synth/lig_dom"/>
</dbReference>
<keyword evidence="5" id="KW-1185">Reference proteome</keyword>
<dbReference type="OrthoDB" id="9803968at2"/>
<evidence type="ECO:0000256" key="2">
    <source>
        <dbReference type="ARBA" id="ARBA00022598"/>
    </source>
</evidence>
<dbReference type="Pfam" id="PF00501">
    <property type="entry name" value="AMP-binding"/>
    <property type="match status" value="1"/>
</dbReference>
<evidence type="ECO:0000259" key="3">
    <source>
        <dbReference type="Pfam" id="PF00501"/>
    </source>
</evidence>
<sequence length="400" mass="43409">MEQMTSLPCLRPSRTSRLLHCGSAIDHPYVERSTGGRVTTIRPTPVRPSLLRILECLWSGAPFCVTNGADVDYDDDPDVIHSQSSGSTGAPKRIRRHASSWTASFEQNKDLFGITSSDRSVILGSLDSSLSLYALCEGLHQGITVDVVSGEKPAVQKTALQDATILYATPTQARVALNQPFQNLRVIAIGGGHLDDKTRAAIKQNAPNARVVEFYGAAETSFVTMSDDNTPAGSVGSPYPFVQIEIRNADKNGIGEVWVKSPYLFDGYASPELGQTRTDGSWVTVGEIGALRDGYLYLMGRSDRMFTVADRNYFPEPSEAKLATILGVDHIAILPRSNDIRGAVPIILYQGDIAPDQMQDAARQLLNADAPKKAFRLSTFPLTLSGKPDIAALRGMVDRL</sequence>
<accession>A0A251WV64</accession>
<gene>
    <name evidence="4" type="ORF">BVC71_14055</name>
</gene>
<organism evidence="4 5">
    <name type="scientific">Marivivens niveibacter</name>
    <dbReference type="NCBI Taxonomy" id="1930667"/>
    <lineage>
        <taxon>Bacteria</taxon>
        <taxon>Pseudomonadati</taxon>
        <taxon>Pseudomonadota</taxon>
        <taxon>Alphaproteobacteria</taxon>
        <taxon>Rhodobacterales</taxon>
        <taxon>Paracoccaceae</taxon>
        <taxon>Marivivens group</taxon>
        <taxon>Marivivens</taxon>
    </lineage>
</organism>
<reference evidence="4 5" key="1">
    <citation type="submission" date="2016-12" db="EMBL/GenBank/DDBJ databases">
        <title>The draft genome sequence of HSLHS2.</title>
        <authorList>
            <person name="Hu D."/>
            <person name="Wang L."/>
            <person name="Shao Z."/>
        </authorList>
    </citation>
    <scope>NUCLEOTIDE SEQUENCE [LARGE SCALE GENOMIC DNA]</scope>
    <source>
        <strain evidence="4">MCCC 1A06712</strain>
    </source>
</reference>
<dbReference type="Proteomes" id="UP000194664">
    <property type="component" value="Unassembled WGS sequence"/>
</dbReference>
<dbReference type="InterPro" id="IPR042099">
    <property type="entry name" value="ANL_N_sf"/>
</dbReference>
<dbReference type="PANTHER" id="PTHR43201:SF5">
    <property type="entry name" value="MEDIUM-CHAIN ACYL-COA LIGASE ACSF2, MITOCHONDRIAL"/>
    <property type="match status" value="1"/>
</dbReference>
<dbReference type="EMBL" id="MSPP01000006">
    <property type="protein sequence ID" value="OUD08292.1"/>
    <property type="molecule type" value="Genomic_DNA"/>
</dbReference>
<comment type="caution">
    <text evidence="4">The sequence shown here is derived from an EMBL/GenBank/DDBJ whole genome shotgun (WGS) entry which is preliminary data.</text>
</comment>
<evidence type="ECO:0000256" key="1">
    <source>
        <dbReference type="ARBA" id="ARBA00006432"/>
    </source>
</evidence>
<name>A0A251WV64_9RHOB</name>